<keyword evidence="2" id="KW-0812">Transmembrane</keyword>
<reference evidence="3 4" key="1">
    <citation type="submission" date="2011-08" db="EMBL/GenBank/DDBJ databases">
        <title>The Genome Sequence of Clostridium hathewayi WAL-18680.</title>
        <authorList>
            <consortium name="The Broad Institute Genome Sequencing Platform"/>
            <person name="Earl A."/>
            <person name="Ward D."/>
            <person name="Feldgarden M."/>
            <person name="Gevers D."/>
            <person name="Finegold S.M."/>
            <person name="Summanen P.H."/>
            <person name="Molitoris D.R."/>
            <person name="Song M."/>
            <person name="Daigneault M."/>
            <person name="Allen-Vercoe E."/>
            <person name="Young S.K."/>
            <person name="Zeng Q."/>
            <person name="Gargeya S."/>
            <person name="Fitzgerald M."/>
            <person name="Haas B."/>
            <person name="Abouelleil A."/>
            <person name="Alvarado L."/>
            <person name="Arachchi H.M."/>
            <person name="Berlin A."/>
            <person name="Brown A."/>
            <person name="Chapman S.B."/>
            <person name="Chen Z."/>
            <person name="Dunbar C."/>
            <person name="Freedman E."/>
            <person name="Gearin G."/>
            <person name="Gellesch M."/>
            <person name="Goldberg J."/>
            <person name="Griggs A."/>
            <person name="Gujja S."/>
            <person name="Heiman D."/>
            <person name="Howarth C."/>
            <person name="Larson L."/>
            <person name="Lui A."/>
            <person name="MacDonald P.J.P."/>
            <person name="Montmayeur A."/>
            <person name="Murphy C."/>
            <person name="Neiman D."/>
            <person name="Pearson M."/>
            <person name="Priest M."/>
            <person name="Roberts A."/>
            <person name="Saif S."/>
            <person name="Shea T."/>
            <person name="Shenoy N."/>
            <person name="Sisk P."/>
            <person name="Stolte C."/>
            <person name="Sykes S."/>
            <person name="Wortman J."/>
            <person name="Nusbaum C."/>
            <person name="Birren B."/>
        </authorList>
    </citation>
    <scope>NUCLEOTIDE SEQUENCE [LARGE SCALE GENOMIC DNA]</scope>
    <source>
        <strain evidence="3 4">WAL-18680</strain>
    </source>
</reference>
<feature type="transmembrane region" description="Helical" evidence="2">
    <location>
        <begin position="86"/>
        <end position="109"/>
    </location>
</feature>
<dbReference type="Gene3D" id="1.20.1250.20">
    <property type="entry name" value="MFS general substrate transporter like domains"/>
    <property type="match status" value="1"/>
</dbReference>
<dbReference type="InterPro" id="IPR011701">
    <property type="entry name" value="MFS"/>
</dbReference>
<dbReference type="RefSeq" id="WP_006779823.1">
    <property type="nucleotide sequence ID" value="NZ_CP040506.1"/>
</dbReference>
<organism evidence="3 4">
    <name type="scientific">Hungatella hathewayi WAL-18680</name>
    <dbReference type="NCBI Taxonomy" id="742737"/>
    <lineage>
        <taxon>Bacteria</taxon>
        <taxon>Bacillati</taxon>
        <taxon>Bacillota</taxon>
        <taxon>Clostridia</taxon>
        <taxon>Lachnospirales</taxon>
        <taxon>Lachnospiraceae</taxon>
        <taxon>Hungatella</taxon>
    </lineage>
</organism>
<feature type="transmembrane region" description="Helical" evidence="2">
    <location>
        <begin position="115"/>
        <end position="138"/>
    </location>
</feature>
<dbReference type="PANTHER" id="PTHR23526:SF1">
    <property type="entry name" value="MAJOR FACILITATOR SUPERFAMILY MFS_1"/>
    <property type="match status" value="1"/>
</dbReference>
<comment type="caution">
    <text evidence="3">The sequence shown here is derived from an EMBL/GenBank/DDBJ whole genome shotgun (WGS) entry which is preliminary data.</text>
</comment>
<dbReference type="Proteomes" id="UP000005384">
    <property type="component" value="Unassembled WGS sequence"/>
</dbReference>
<dbReference type="AlphaFoldDB" id="G5IEB5"/>
<dbReference type="PANTHER" id="PTHR23526">
    <property type="entry name" value="INTEGRAL MEMBRANE TRANSPORT PROTEIN-RELATED"/>
    <property type="match status" value="1"/>
</dbReference>
<evidence type="ECO:0008006" key="5">
    <source>
        <dbReference type="Google" id="ProtNLM"/>
    </source>
</evidence>
<dbReference type="GO" id="GO:0022857">
    <property type="term" value="F:transmembrane transporter activity"/>
    <property type="evidence" value="ECO:0007669"/>
    <property type="project" value="InterPro"/>
</dbReference>
<dbReference type="OrthoDB" id="2087886at2"/>
<protein>
    <recommendedName>
        <fullName evidence="5">Major facilitator superfamily (MFS) profile domain-containing protein</fullName>
    </recommendedName>
</protein>
<dbReference type="InterPro" id="IPR036259">
    <property type="entry name" value="MFS_trans_sf"/>
</dbReference>
<feature type="transmembrane region" description="Helical" evidence="2">
    <location>
        <begin position="326"/>
        <end position="348"/>
    </location>
</feature>
<keyword evidence="2" id="KW-1133">Transmembrane helix</keyword>
<feature type="transmembrane region" description="Helical" evidence="2">
    <location>
        <begin position="386"/>
        <end position="408"/>
    </location>
</feature>
<dbReference type="PATRIC" id="fig|742737.3.peg.1868"/>
<dbReference type="HOGENOM" id="CLU_660179_0_0_9"/>
<dbReference type="EMBL" id="ADLN01000033">
    <property type="protein sequence ID" value="EHI60170.1"/>
    <property type="molecule type" value="Genomic_DNA"/>
</dbReference>
<dbReference type="InterPro" id="IPR052528">
    <property type="entry name" value="Sugar_transport-like"/>
</dbReference>
<dbReference type="Pfam" id="PF07690">
    <property type="entry name" value="MFS_1"/>
    <property type="match status" value="1"/>
</dbReference>
<dbReference type="SUPFAM" id="SSF103473">
    <property type="entry name" value="MFS general substrate transporter"/>
    <property type="match status" value="1"/>
</dbReference>
<feature type="transmembrane region" description="Helical" evidence="2">
    <location>
        <begin position="242"/>
        <end position="260"/>
    </location>
</feature>
<accession>G5IEB5</accession>
<evidence type="ECO:0000313" key="4">
    <source>
        <dbReference type="Proteomes" id="UP000005384"/>
    </source>
</evidence>
<evidence type="ECO:0000313" key="3">
    <source>
        <dbReference type="EMBL" id="EHI60170.1"/>
    </source>
</evidence>
<keyword evidence="4" id="KW-1185">Reference proteome</keyword>
<feature type="transmembrane region" description="Helical" evidence="2">
    <location>
        <begin position="188"/>
        <end position="207"/>
    </location>
</feature>
<gene>
    <name evidence="3" type="ORF">HMPREF9473_01842</name>
</gene>
<evidence type="ECO:0000256" key="1">
    <source>
        <dbReference type="ARBA" id="ARBA00004651"/>
    </source>
</evidence>
<proteinExistence type="predicted"/>
<keyword evidence="2" id="KW-0472">Membrane</keyword>
<feature type="transmembrane region" description="Helical" evidence="2">
    <location>
        <begin position="272"/>
        <end position="290"/>
    </location>
</feature>
<comment type="subcellular location">
    <subcellularLocation>
        <location evidence="1">Cell membrane</location>
        <topology evidence="1">Multi-pass membrane protein</topology>
    </subcellularLocation>
</comment>
<feature type="transmembrane region" description="Helical" evidence="2">
    <location>
        <begin position="20"/>
        <end position="42"/>
    </location>
</feature>
<feature type="transmembrane region" description="Helical" evidence="2">
    <location>
        <begin position="54"/>
        <end position="79"/>
    </location>
</feature>
<evidence type="ECO:0000256" key="2">
    <source>
        <dbReference type="SAM" id="Phobius"/>
    </source>
</evidence>
<dbReference type="GO" id="GO:0005886">
    <property type="term" value="C:plasma membrane"/>
    <property type="evidence" value="ECO:0007669"/>
    <property type="project" value="UniProtKB-SubCell"/>
</dbReference>
<name>G5IEB5_9FIRM</name>
<feature type="transmembrane region" description="Helical" evidence="2">
    <location>
        <begin position="150"/>
        <end position="168"/>
    </location>
</feature>
<sequence>MRSENEIIALKEKYYKRNYVTMLLEAFCVNFAFSIFSYTTVFPVYVQNITSNSFFVALVAVVYFGCSYGSSILSCLVGLNAKSPKWTMILICGLERVGFLFIILSTYVIGSSEALALTTFFASFAVFAISAGMASPVFSNMLGNIFHRNIGGFYGSYSLVGAAAGVLSARIMKYLLDAYQFPVNYRRLFIFGTVMAVLGSLVPAIGVKEVPDEKVRKRVYARELPGIVKEIVKTNVPYRQFVLLRIILGAAEMAIPFYIVRVSQMDEVTPGFVGTMTTVLLLSNMAAGKLAGYVGDCLGPLYMVRFGAVSGMLAAGLAIVMPHYGFGYLLFVLVAFAQQFIQLSNSVAGIIYSRGNMIPVLVAALGIAVAPAYIVCSSLGGVMSRVFHLNVVFAIALAVYGLVVAMTFRYSRRGMH</sequence>
<feature type="transmembrane region" description="Helical" evidence="2">
    <location>
        <begin position="360"/>
        <end position="380"/>
    </location>
</feature>